<feature type="compositionally biased region" description="Low complexity" evidence="11">
    <location>
        <begin position="292"/>
        <end position="312"/>
    </location>
</feature>
<feature type="coiled-coil region" evidence="10">
    <location>
        <begin position="40"/>
        <end position="99"/>
    </location>
</feature>
<evidence type="ECO:0000256" key="11">
    <source>
        <dbReference type="SAM" id="MobiDB-lite"/>
    </source>
</evidence>
<keyword evidence="9" id="KW-0010">Activator</keyword>
<evidence type="ECO:0000256" key="9">
    <source>
        <dbReference type="PIRNR" id="PIRNR005290"/>
    </source>
</evidence>
<dbReference type="Proteomes" id="UP001497600">
    <property type="component" value="Chromosome C"/>
</dbReference>
<feature type="region of interest" description="Disordered" evidence="11">
    <location>
        <begin position="356"/>
        <end position="388"/>
    </location>
</feature>
<keyword evidence="6 9" id="KW-0805">Transcription regulation</keyword>
<keyword evidence="7 9" id="KW-0804">Transcription</keyword>
<dbReference type="PANTHER" id="PTHR23326">
    <property type="entry name" value="CCR4 NOT-RELATED"/>
    <property type="match status" value="1"/>
</dbReference>
<comment type="function">
    <text evidence="9">Acts as component of the CCR4-NOT core complex, which in the nucleus seems to be a general transcription factor, and in the cytoplasm the major mRNA deadenylase involved in mRNA turnover. The NOT protein subcomplex negatively regulates the basal and activated transcription of many genes. Preferentially affects TC-type TATA element-dependent transcription. Could directly or indirectly inhibit component(s) of the general transcription machinery.</text>
</comment>
<dbReference type="EMBL" id="OZ004255">
    <property type="protein sequence ID" value="CAK7901535.1"/>
    <property type="molecule type" value="Genomic_DNA"/>
</dbReference>
<gene>
    <name evidence="13" type="primary">NOT3</name>
    <name evidence="13" type="ORF">CAAN4_C12442</name>
</gene>
<keyword evidence="8 9" id="KW-0539">Nucleus</keyword>
<evidence type="ECO:0000259" key="12">
    <source>
        <dbReference type="Pfam" id="PF04065"/>
    </source>
</evidence>
<dbReference type="Pfam" id="PF04065">
    <property type="entry name" value="Not3"/>
    <property type="match status" value="1"/>
</dbReference>
<accession>A0ABP0E9Y7</accession>
<keyword evidence="10" id="KW-0175">Coiled coil</keyword>
<evidence type="ECO:0000256" key="2">
    <source>
        <dbReference type="ARBA" id="ARBA00004496"/>
    </source>
</evidence>
<proteinExistence type="inferred from homology"/>
<feature type="compositionally biased region" description="Pro residues" evidence="11">
    <location>
        <begin position="279"/>
        <end position="289"/>
    </location>
</feature>
<dbReference type="PIRSF" id="PIRSF005290">
    <property type="entry name" value="NOT_su_3_5"/>
    <property type="match status" value="1"/>
</dbReference>
<feature type="region of interest" description="Disordered" evidence="11">
    <location>
        <begin position="400"/>
        <end position="455"/>
    </location>
</feature>
<keyword evidence="5 9" id="KW-0678">Repressor</keyword>
<comment type="subcellular location">
    <subcellularLocation>
        <location evidence="2 9">Cytoplasm</location>
    </subcellularLocation>
    <subcellularLocation>
        <location evidence="1 9">Nucleus</location>
    </subcellularLocation>
</comment>
<evidence type="ECO:0000256" key="6">
    <source>
        <dbReference type="ARBA" id="ARBA00023015"/>
    </source>
</evidence>
<feature type="compositionally biased region" description="Polar residues" evidence="11">
    <location>
        <begin position="359"/>
        <end position="371"/>
    </location>
</feature>
<comment type="similarity">
    <text evidence="3 9">Belongs to the CNOT2/3/5 family.</text>
</comment>
<feature type="domain" description="CCR4-Not complex component Not N-terminal" evidence="12">
    <location>
        <begin position="2"/>
        <end position="235"/>
    </location>
</feature>
<feature type="compositionally biased region" description="Low complexity" evidence="11">
    <location>
        <begin position="372"/>
        <end position="382"/>
    </location>
</feature>
<evidence type="ECO:0000256" key="8">
    <source>
        <dbReference type="ARBA" id="ARBA00023242"/>
    </source>
</evidence>
<name>A0ABP0E9Y7_9ASCO</name>
<evidence type="ECO:0000313" key="13">
    <source>
        <dbReference type="EMBL" id="CAK7901535.1"/>
    </source>
</evidence>
<sequence>MSHRKLQKEVDAIFKKINEGVDLFNYYYTRHEDSNNDSQRDKLEGDLKKEIKKLQKFRDQIKTWQSNDTIEASVVPARLQEHRRLVEEAMERYKDVEKSSKMKSYSNQSIMLAALELENELSPEAVGAVQFVERCIEELQEQSEALESEYEKLSQKKTRKNGSSEAEERKQEIDSFSSRNSFHIDKLEHVISFLKRDKIDPDLIWMIQDDINFYIESNQEPDFVDDETLYDEIFKEASKIHHREAQEKQREQSHQSQSVFTEGDESKDSSVNGSSGHNQPPPAPVPFPPQVTNSQSNSTTTSSSPNKPTISTPVLKSVTIPVSPDNSSPAIIKTLKPATTPSKPVGNLKWSAAAAGNSGVDTKSKGQLQFHSQSQSQSQSQSPKLQNSNAYEQPLTQQLAHTQSQMLQNSHSNNSQHSQKNQGIGQQGTQQEQEHKESYVPSQAQRTDTTDNSAPLQGRYETILDSMLKNSNLCPVEYELFSDMNLVKLPPGIQDLIVSFTATRKACSSGCKILVTNHQYNPYTTPIMKPFLHSALRSSFYPHLSSQEPVKKSQAVKPPLNLLKLQSYWNSIRASNNFDKFVQQIQALSLHTTTESLILVNELTMVLFYGYYYGFIPLENAIAELCLFQLGWRPYNTKSNQQSKNLDSEVGFKVTSPFEKASEESRNIFHWFKCIKVHANTQSLGSLVEFGDYYVFDLMAWDMYSKTNFKFDHSLSQNEPSKII</sequence>
<keyword evidence="4 9" id="KW-0963">Cytoplasm</keyword>
<feature type="region of interest" description="Disordered" evidence="11">
    <location>
        <begin position="147"/>
        <end position="175"/>
    </location>
</feature>
<evidence type="ECO:0000256" key="10">
    <source>
        <dbReference type="SAM" id="Coils"/>
    </source>
</evidence>
<feature type="compositionally biased region" description="Low complexity" evidence="11">
    <location>
        <begin position="403"/>
        <end position="431"/>
    </location>
</feature>
<protein>
    <recommendedName>
        <fullName evidence="9">General negative regulator of transcription subunit</fullName>
    </recommendedName>
</protein>
<organism evidence="13 14">
    <name type="scientific">[Candida] anglica</name>
    <dbReference type="NCBI Taxonomy" id="148631"/>
    <lineage>
        <taxon>Eukaryota</taxon>
        <taxon>Fungi</taxon>
        <taxon>Dikarya</taxon>
        <taxon>Ascomycota</taxon>
        <taxon>Saccharomycotina</taxon>
        <taxon>Pichiomycetes</taxon>
        <taxon>Debaryomycetaceae</taxon>
        <taxon>Kurtzmaniella</taxon>
    </lineage>
</organism>
<feature type="compositionally biased region" description="Polar residues" evidence="11">
    <location>
        <begin position="269"/>
        <end position="278"/>
    </location>
</feature>
<keyword evidence="14" id="KW-1185">Reference proteome</keyword>
<feature type="compositionally biased region" description="Polar residues" evidence="11">
    <location>
        <begin position="440"/>
        <end position="455"/>
    </location>
</feature>
<evidence type="ECO:0000256" key="4">
    <source>
        <dbReference type="ARBA" id="ARBA00022490"/>
    </source>
</evidence>
<reference evidence="13 14" key="1">
    <citation type="submission" date="2024-01" db="EMBL/GenBank/DDBJ databases">
        <authorList>
            <consortium name="Genoscope - CEA"/>
            <person name="William W."/>
        </authorList>
    </citation>
    <scope>NUCLEOTIDE SEQUENCE [LARGE SCALE GENOMIC DNA]</scope>
    <source>
        <strain evidence="13 14">29B2s-10</strain>
    </source>
</reference>
<feature type="compositionally biased region" description="Basic and acidic residues" evidence="11">
    <location>
        <begin position="241"/>
        <end position="253"/>
    </location>
</feature>
<dbReference type="InterPro" id="IPR007207">
    <property type="entry name" value="Not_N"/>
</dbReference>
<evidence type="ECO:0000256" key="1">
    <source>
        <dbReference type="ARBA" id="ARBA00004123"/>
    </source>
</evidence>
<evidence type="ECO:0000256" key="5">
    <source>
        <dbReference type="ARBA" id="ARBA00022491"/>
    </source>
</evidence>
<evidence type="ECO:0000256" key="7">
    <source>
        <dbReference type="ARBA" id="ARBA00023163"/>
    </source>
</evidence>
<evidence type="ECO:0000313" key="14">
    <source>
        <dbReference type="Proteomes" id="UP001497600"/>
    </source>
</evidence>
<evidence type="ECO:0000256" key="3">
    <source>
        <dbReference type="ARBA" id="ARBA00007682"/>
    </source>
</evidence>
<dbReference type="InterPro" id="IPR012270">
    <property type="entry name" value="CCR4-NOT_su3/5"/>
</dbReference>
<dbReference type="InterPro" id="IPR040168">
    <property type="entry name" value="Not2/3/5"/>
</dbReference>
<feature type="region of interest" description="Disordered" evidence="11">
    <location>
        <begin position="241"/>
        <end position="312"/>
    </location>
</feature>